<protein>
    <submittedName>
        <fullName evidence="3">Uncharacterized protein</fullName>
    </submittedName>
</protein>
<reference evidence="3" key="1">
    <citation type="journal article" date="2021" name="Nat. Commun.">
        <title>Genetic determinants of endophytism in the Arabidopsis root mycobiome.</title>
        <authorList>
            <person name="Mesny F."/>
            <person name="Miyauchi S."/>
            <person name="Thiergart T."/>
            <person name="Pickel B."/>
            <person name="Atanasova L."/>
            <person name="Karlsson M."/>
            <person name="Huettel B."/>
            <person name="Barry K.W."/>
            <person name="Haridas S."/>
            <person name="Chen C."/>
            <person name="Bauer D."/>
            <person name="Andreopoulos W."/>
            <person name="Pangilinan J."/>
            <person name="LaButti K."/>
            <person name="Riley R."/>
            <person name="Lipzen A."/>
            <person name="Clum A."/>
            <person name="Drula E."/>
            <person name="Henrissat B."/>
            <person name="Kohler A."/>
            <person name="Grigoriev I.V."/>
            <person name="Martin F.M."/>
            <person name="Hacquard S."/>
        </authorList>
    </citation>
    <scope>NUCLEOTIDE SEQUENCE</scope>
    <source>
        <strain evidence="3">MPI-SDFR-AT-0117</strain>
    </source>
</reference>
<dbReference type="Proteomes" id="UP000770015">
    <property type="component" value="Unassembled WGS sequence"/>
</dbReference>
<evidence type="ECO:0000256" key="2">
    <source>
        <dbReference type="SAM" id="SignalP"/>
    </source>
</evidence>
<gene>
    <name evidence="3" type="ORF">F5X68DRAFT_24555</name>
</gene>
<accession>A0A9P9AAC7</accession>
<comment type="caution">
    <text evidence="3">The sequence shown here is derived from an EMBL/GenBank/DDBJ whole genome shotgun (WGS) entry which is preliminary data.</text>
</comment>
<name>A0A9P9AAC7_9PEZI</name>
<feature type="region of interest" description="Disordered" evidence="1">
    <location>
        <begin position="44"/>
        <end position="77"/>
    </location>
</feature>
<feature type="chain" id="PRO_5040157886" evidence="2">
    <location>
        <begin position="17"/>
        <end position="77"/>
    </location>
</feature>
<keyword evidence="4" id="KW-1185">Reference proteome</keyword>
<keyword evidence="2" id="KW-0732">Signal</keyword>
<organism evidence="3 4">
    <name type="scientific">Plectosphaerella plurivora</name>
    <dbReference type="NCBI Taxonomy" id="936078"/>
    <lineage>
        <taxon>Eukaryota</taxon>
        <taxon>Fungi</taxon>
        <taxon>Dikarya</taxon>
        <taxon>Ascomycota</taxon>
        <taxon>Pezizomycotina</taxon>
        <taxon>Sordariomycetes</taxon>
        <taxon>Hypocreomycetidae</taxon>
        <taxon>Glomerellales</taxon>
        <taxon>Plectosphaerellaceae</taxon>
        <taxon>Plectosphaerella</taxon>
    </lineage>
</organism>
<feature type="signal peptide" evidence="2">
    <location>
        <begin position="1"/>
        <end position="16"/>
    </location>
</feature>
<evidence type="ECO:0000313" key="3">
    <source>
        <dbReference type="EMBL" id="KAH6682227.1"/>
    </source>
</evidence>
<sequence length="77" mass="8274">MRHMPWNAAFVACAGAETVVDLSSTQEDESLSQTFEMAGMYDQNSEDMQLPGGQWDKGQDSVRGKSGGSEKGGEEKG</sequence>
<dbReference type="EMBL" id="JAGSXJ010000018">
    <property type="protein sequence ID" value="KAH6682227.1"/>
    <property type="molecule type" value="Genomic_DNA"/>
</dbReference>
<proteinExistence type="predicted"/>
<evidence type="ECO:0000256" key="1">
    <source>
        <dbReference type="SAM" id="MobiDB-lite"/>
    </source>
</evidence>
<evidence type="ECO:0000313" key="4">
    <source>
        <dbReference type="Proteomes" id="UP000770015"/>
    </source>
</evidence>
<dbReference type="AlphaFoldDB" id="A0A9P9AAC7"/>